<geneLocation type="plasmid" evidence="3">
    <name>pacpol3</name>
</geneLocation>
<dbReference type="AlphaFoldDB" id="A0A2Z5GBS3"/>
<dbReference type="Proteomes" id="UP000253606">
    <property type="component" value="Plasmid pACPOL3"/>
</dbReference>
<feature type="region of interest" description="Disordered" evidence="1">
    <location>
        <begin position="1"/>
        <end position="30"/>
    </location>
</feature>
<proteinExistence type="predicted"/>
<evidence type="ECO:0000313" key="2">
    <source>
        <dbReference type="EMBL" id="AXC16438.1"/>
    </source>
</evidence>
<evidence type="ECO:0000313" key="3">
    <source>
        <dbReference type="Proteomes" id="UP000253606"/>
    </source>
</evidence>
<dbReference type="KEGG" id="abas:ACPOL_7248"/>
<name>A0A2Z5GBS3_9BACT</name>
<protein>
    <submittedName>
        <fullName evidence="2">Uncharacterized protein</fullName>
    </submittedName>
</protein>
<keyword evidence="3" id="KW-1185">Reference proteome</keyword>
<evidence type="ECO:0000256" key="1">
    <source>
        <dbReference type="SAM" id="MobiDB-lite"/>
    </source>
</evidence>
<accession>A0A2Z5GBS3</accession>
<dbReference type="EMBL" id="CP030844">
    <property type="protein sequence ID" value="AXC16438.1"/>
    <property type="molecule type" value="Genomic_DNA"/>
</dbReference>
<keyword evidence="2" id="KW-0614">Plasmid</keyword>
<organism evidence="2 3">
    <name type="scientific">Acidisarcina polymorpha</name>
    <dbReference type="NCBI Taxonomy" id="2211140"/>
    <lineage>
        <taxon>Bacteria</taxon>
        <taxon>Pseudomonadati</taxon>
        <taxon>Acidobacteriota</taxon>
        <taxon>Terriglobia</taxon>
        <taxon>Terriglobales</taxon>
        <taxon>Acidobacteriaceae</taxon>
        <taxon>Acidisarcina</taxon>
    </lineage>
</organism>
<reference evidence="2 3" key="1">
    <citation type="journal article" date="2018" name="Front. Microbiol.">
        <title>Hydrolytic Capabilities as a Key to Environmental Success: Chitinolytic and Cellulolytic Acidobacteria From Acidic Sub-arctic Soils and Boreal Peatlands.</title>
        <authorList>
            <person name="Belova S.E."/>
            <person name="Ravin N.V."/>
            <person name="Pankratov T.A."/>
            <person name="Rakitin A.L."/>
            <person name="Ivanova A.A."/>
            <person name="Beletsky A.V."/>
            <person name="Mardanov A.V."/>
            <person name="Sinninghe Damste J.S."/>
            <person name="Dedysh S.N."/>
        </authorList>
    </citation>
    <scope>NUCLEOTIDE SEQUENCE [LARGE SCALE GENOMIC DNA]</scope>
    <source>
        <strain evidence="2 3">SBC82</strain>
        <plasmid evidence="3">pacpol3</plasmid>
    </source>
</reference>
<sequence>MSSHDQLRTELTPLCEKRRATAPGDWSTTDEGKVCDANAQANFFGKNAVKSDGKAF</sequence>
<gene>
    <name evidence="2" type="ORF">ACPOL_7248</name>
</gene>